<organism evidence="1 2">
    <name type="scientific">Cephalotus follicularis</name>
    <name type="common">Albany pitcher plant</name>
    <dbReference type="NCBI Taxonomy" id="3775"/>
    <lineage>
        <taxon>Eukaryota</taxon>
        <taxon>Viridiplantae</taxon>
        <taxon>Streptophyta</taxon>
        <taxon>Embryophyta</taxon>
        <taxon>Tracheophyta</taxon>
        <taxon>Spermatophyta</taxon>
        <taxon>Magnoliopsida</taxon>
        <taxon>eudicotyledons</taxon>
        <taxon>Gunneridae</taxon>
        <taxon>Pentapetalae</taxon>
        <taxon>rosids</taxon>
        <taxon>fabids</taxon>
        <taxon>Oxalidales</taxon>
        <taxon>Cephalotaceae</taxon>
        <taxon>Cephalotus</taxon>
    </lineage>
</organism>
<keyword evidence="2" id="KW-1185">Reference proteome</keyword>
<name>A0A1Q3DA70_CEPFO</name>
<feature type="non-terminal residue" evidence="1">
    <location>
        <position position="1"/>
    </location>
</feature>
<protein>
    <submittedName>
        <fullName evidence="1">Uncharacterized protein</fullName>
    </submittedName>
</protein>
<sequence length="132" mass="15543">FITVKDLHMGIILGQPFQEIIKPFKITNEGITTKIFQQKILFAFNEKPITKLINLLKILSIFKEYSINLIRTKEKYLYFMSNKKLEQQLLALQSHNLLNKKLIRPSKSPLSYAAFYINKNSETPRLVINYKH</sequence>
<proteinExistence type="predicted"/>
<dbReference type="AlphaFoldDB" id="A0A1Q3DA70"/>
<reference evidence="2" key="1">
    <citation type="submission" date="2016-04" db="EMBL/GenBank/DDBJ databases">
        <title>Cephalotus genome sequencing.</title>
        <authorList>
            <person name="Fukushima K."/>
            <person name="Hasebe M."/>
            <person name="Fang X."/>
        </authorList>
    </citation>
    <scope>NUCLEOTIDE SEQUENCE [LARGE SCALE GENOMIC DNA]</scope>
    <source>
        <strain evidence="2">cv. St1</strain>
    </source>
</reference>
<dbReference type="Proteomes" id="UP000187406">
    <property type="component" value="Unassembled WGS sequence"/>
</dbReference>
<gene>
    <name evidence="1" type="ORF">CFOL_v3_32587</name>
</gene>
<accession>A0A1Q3DA70</accession>
<comment type="caution">
    <text evidence="1">The sequence shown here is derived from an EMBL/GenBank/DDBJ whole genome shotgun (WGS) entry which is preliminary data.</text>
</comment>
<dbReference type="InParanoid" id="A0A1Q3DA70"/>
<evidence type="ECO:0000313" key="2">
    <source>
        <dbReference type="Proteomes" id="UP000187406"/>
    </source>
</evidence>
<dbReference type="EMBL" id="BDDD01005296">
    <property type="protein sequence ID" value="GAV89168.1"/>
    <property type="molecule type" value="Genomic_DNA"/>
</dbReference>
<evidence type="ECO:0000313" key="1">
    <source>
        <dbReference type="EMBL" id="GAV89168.1"/>
    </source>
</evidence>
<dbReference type="Gene3D" id="3.10.10.10">
    <property type="entry name" value="HIV Type 1 Reverse Transcriptase, subunit A, domain 1"/>
    <property type="match status" value="1"/>
</dbReference>